<accession>A0A1H3HMI9</accession>
<evidence type="ECO:0000313" key="3">
    <source>
        <dbReference type="EMBL" id="SDY16435.1"/>
    </source>
</evidence>
<name>A0A1H3HMI9_9ACTN</name>
<feature type="transmembrane region" description="Helical" evidence="1">
    <location>
        <begin position="12"/>
        <end position="34"/>
    </location>
</feature>
<dbReference type="Pfam" id="PF10756">
    <property type="entry name" value="bPH_6"/>
    <property type="match status" value="1"/>
</dbReference>
<sequence length="145" mass="15276">METDSDGDSWRVRPALPALKLTGAALMLLAGLMLGADDPVRLGLAMLSAAALLGWGLRDLLVPVRLAADSGGVTVVAGLAGRRRLPWARIERITAEARAHRGLRTQLLEIDAGDSLHLFSANDLGAPPDEVAARLRETRARAIGG</sequence>
<organism evidence="3 4">
    <name type="scientific">Micromonospora pattaloongensis</name>
    <dbReference type="NCBI Taxonomy" id="405436"/>
    <lineage>
        <taxon>Bacteria</taxon>
        <taxon>Bacillati</taxon>
        <taxon>Actinomycetota</taxon>
        <taxon>Actinomycetes</taxon>
        <taxon>Micromonosporales</taxon>
        <taxon>Micromonosporaceae</taxon>
        <taxon>Micromonospora</taxon>
    </lineage>
</organism>
<dbReference type="AlphaFoldDB" id="A0A1H3HMI9"/>
<evidence type="ECO:0000259" key="2">
    <source>
        <dbReference type="Pfam" id="PF10756"/>
    </source>
</evidence>
<keyword evidence="1" id="KW-0812">Transmembrane</keyword>
<dbReference type="Proteomes" id="UP000242415">
    <property type="component" value="Unassembled WGS sequence"/>
</dbReference>
<protein>
    <submittedName>
        <fullName evidence="3">PH domain-containing protein</fullName>
    </submittedName>
</protein>
<dbReference type="InterPro" id="IPR019692">
    <property type="entry name" value="CFP-6_PH"/>
</dbReference>
<dbReference type="EMBL" id="FNPH01000001">
    <property type="protein sequence ID" value="SDY16435.1"/>
    <property type="molecule type" value="Genomic_DNA"/>
</dbReference>
<keyword evidence="1" id="KW-1133">Transmembrane helix</keyword>
<keyword evidence="1" id="KW-0472">Membrane</keyword>
<gene>
    <name evidence="3" type="ORF">SAMN05444365_101893</name>
</gene>
<proteinExistence type="predicted"/>
<reference evidence="4" key="1">
    <citation type="submission" date="2016-10" db="EMBL/GenBank/DDBJ databases">
        <authorList>
            <person name="Varghese N."/>
            <person name="Submissions S."/>
        </authorList>
    </citation>
    <scope>NUCLEOTIDE SEQUENCE [LARGE SCALE GENOMIC DNA]</scope>
    <source>
        <strain evidence="4">DSM 45245</strain>
    </source>
</reference>
<evidence type="ECO:0000313" key="4">
    <source>
        <dbReference type="Proteomes" id="UP000242415"/>
    </source>
</evidence>
<dbReference type="STRING" id="405436.SAMN05444365_101893"/>
<evidence type="ECO:0000256" key="1">
    <source>
        <dbReference type="SAM" id="Phobius"/>
    </source>
</evidence>
<feature type="domain" description="Low molecular weight protein antigen 6 PH" evidence="2">
    <location>
        <begin position="64"/>
        <end position="139"/>
    </location>
</feature>
<keyword evidence="4" id="KW-1185">Reference proteome</keyword>